<feature type="compositionally biased region" description="Low complexity" evidence="1">
    <location>
        <begin position="86"/>
        <end position="98"/>
    </location>
</feature>
<dbReference type="EMBL" id="WSZK01000047">
    <property type="protein sequence ID" value="MWG36947.1"/>
    <property type="molecule type" value="Genomic_DNA"/>
</dbReference>
<organism evidence="2 3">
    <name type="scientific">Halomarina oriensis</name>
    <dbReference type="NCBI Taxonomy" id="671145"/>
    <lineage>
        <taxon>Archaea</taxon>
        <taxon>Methanobacteriati</taxon>
        <taxon>Methanobacteriota</taxon>
        <taxon>Stenosarchaea group</taxon>
        <taxon>Halobacteria</taxon>
        <taxon>Halobacteriales</taxon>
        <taxon>Natronomonadaceae</taxon>
        <taxon>Halomarina</taxon>
    </lineage>
</organism>
<feature type="region of interest" description="Disordered" evidence="1">
    <location>
        <begin position="45"/>
        <end position="145"/>
    </location>
</feature>
<dbReference type="OrthoDB" id="284356at2157"/>
<dbReference type="Proteomes" id="UP000451471">
    <property type="component" value="Unassembled WGS sequence"/>
</dbReference>
<gene>
    <name evidence="2" type="ORF">GQS65_21085</name>
</gene>
<feature type="compositionally biased region" description="Acidic residues" evidence="1">
    <location>
        <begin position="123"/>
        <end position="145"/>
    </location>
</feature>
<evidence type="ECO:0000313" key="2">
    <source>
        <dbReference type="EMBL" id="MWG36947.1"/>
    </source>
</evidence>
<name>A0A6B0GU79_9EURY</name>
<comment type="caution">
    <text evidence="2">The sequence shown here is derived from an EMBL/GenBank/DDBJ whole genome shotgun (WGS) entry which is preliminary data.</text>
</comment>
<keyword evidence="3" id="KW-1185">Reference proteome</keyword>
<evidence type="ECO:0000313" key="3">
    <source>
        <dbReference type="Proteomes" id="UP000451471"/>
    </source>
</evidence>
<reference evidence="2 3" key="1">
    <citation type="submission" date="2019-12" db="EMBL/GenBank/DDBJ databases">
        <title>Halocatena pleomorpha gen. nov. sp. nov., an extremely halophilic archaeon of family Halobacteriaceae isolated from saltpan soil.</title>
        <authorList>
            <person name="Pal Y."/>
            <person name="Verma A."/>
            <person name="Krishnamurthi S."/>
            <person name="Kumar P."/>
        </authorList>
    </citation>
    <scope>NUCLEOTIDE SEQUENCE [LARGE SCALE GENOMIC DNA]</scope>
    <source>
        <strain evidence="2 3">JCM 16495</strain>
    </source>
</reference>
<protein>
    <submittedName>
        <fullName evidence="2">Uncharacterized protein</fullName>
    </submittedName>
</protein>
<accession>A0A6B0GU79</accession>
<proteinExistence type="predicted"/>
<dbReference type="RefSeq" id="WP_158206593.1">
    <property type="nucleotide sequence ID" value="NZ_WSZK01000047.1"/>
</dbReference>
<dbReference type="AlphaFoldDB" id="A0A6B0GU79"/>
<sequence length="182" mass="18967">MAGGSCSKEHPTDRQCPKCGLWYSLKGIDSHKRNCSRVPDGFVMVPQHALPDGFDPSDALADAETPELLADGEEHAERPMGDGATPNGSNPSPDGSNPSPEPVETPSGEVVLPDGGEVQDLPDFSDLEEDDVDEDDQDDAADVDEATCPHCGDGFGMTPEEAAEQLAGEPGTCSDCGGEVQA</sequence>
<evidence type="ECO:0000256" key="1">
    <source>
        <dbReference type="SAM" id="MobiDB-lite"/>
    </source>
</evidence>